<keyword evidence="3" id="KW-0238">DNA-binding</keyword>
<dbReference type="EMBL" id="LR881469">
    <property type="protein sequence ID" value="CAD5329426.1"/>
    <property type="molecule type" value="Genomic_DNA"/>
</dbReference>
<evidence type="ECO:0000256" key="3">
    <source>
        <dbReference type="ARBA" id="ARBA00023125"/>
    </source>
</evidence>
<protein>
    <submittedName>
        <fullName evidence="9">(thale cress) hypothetical protein</fullName>
    </submittedName>
</protein>
<dbReference type="PANTHER" id="PTHR31079">
    <property type="entry name" value="NAC DOMAIN-CONTAINING PROTEIN 73"/>
    <property type="match status" value="1"/>
</dbReference>
<feature type="domain" description="NAC" evidence="8">
    <location>
        <begin position="48"/>
        <end position="215"/>
    </location>
</feature>
<organism evidence="9 10">
    <name type="scientific">Arabidopsis thaliana</name>
    <name type="common">Mouse-ear cress</name>
    <dbReference type="NCBI Taxonomy" id="3702"/>
    <lineage>
        <taxon>Eukaryota</taxon>
        <taxon>Viridiplantae</taxon>
        <taxon>Streptophyta</taxon>
        <taxon>Embryophyta</taxon>
        <taxon>Tracheophyta</taxon>
        <taxon>Spermatophyta</taxon>
        <taxon>Magnoliopsida</taxon>
        <taxon>eudicotyledons</taxon>
        <taxon>Gunneridae</taxon>
        <taxon>Pentapetalae</taxon>
        <taxon>rosids</taxon>
        <taxon>malvids</taxon>
        <taxon>Brassicales</taxon>
        <taxon>Brassicaceae</taxon>
        <taxon>Camelineae</taxon>
        <taxon>Arabidopsis</taxon>
    </lineage>
</organism>
<reference evidence="9 10" key="1">
    <citation type="submission" date="2020-09" db="EMBL/GenBank/DDBJ databases">
        <authorList>
            <person name="Ashkenazy H."/>
        </authorList>
    </citation>
    <scope>NUCLEOTIDE SEQUENCE [LARGE SCALE GENOMIC DNA]</scope>
    <source>
        <strain evidence="10">cv. Cdm-0</strain>
    </source>
</reference>
<accession>A0A7G2F8B4</accession>
<dbReference type="InterPro" id="IPR003441">
    <property type="entry name" value="NAC-dom"/>
</dbReference>
<dbReference type="GO" id="GO:0005634">
    <property type="term" value="C:nucleus"/>
    <property type="evidence" value="ECO:0007669"/>
    <property type="project" value="UniProtKB-SubCell"/>
</dbReference>
<evidence type="ECO:0000259" key="8">
    <source>
        <dbReference type="PROSITE" id="PS51005"/>
    </source>
</evidence>
<name>A0A7G2F8B4_ARATH</name>
<feature type="compositionally biased region" description="Polar residues" evidence="7">
    <location>
        <begin position="423"/>
        <end position="432"/>
    </location>
</feature>
<feature type="region of interest" description="Disordered" evidence="7">
    <location>
        <begin position="381"/>
        <end position="400"/>
    </location>
</feature>
<dbReference type="PANTHER" id="PTHR31079:SF31">
    <property type="entry name" value="NAC DOMAIN-CONTAINING PROTEIN 75"/>
    <property type="match status" value="1"/>
</dbReference>
<keyword evidence="4" id="KW-0010">Activator</keyword>
<dbReference type="Gene3D" id="2.170.150.80">
    <property type="entry name" value="NAC domain"/>
    <property type="match status" value="1"/>
</dbReference>
<keyword evidence="5" id="KW-0804">Transcription</keyword>
<feature type="compositionally biased region" description="Low complexity" evidence="7">
    <location>
        <begin position="256"/>
        <end position="266"/>
    </location>
</feature>
<feature type="region of interest" description="Disordered" evidence="7">
    <location>
        <begin position="414"/>
        <end position="455"/>
    </location>
</feature>
<evidence type="ECO:0000313" key="10">
    <source>
        <dbReference type="Proteomes" id="UP000516314"/>
    </source>
</evidence>
<evidence type="ECO:0000313" key="9">
    <source>
        <dbReference type="EMBL" id="CAD5329426.1"/>
    </source>
</evidence>
<feature type="region of interest" description="Disordered" evidence="7">
    <location>
        <begin position="225"/>
        <end position="278"/>
    </location>
</feature>
<gene>
    <name evidence="9" type="ORF">AT9943_LOCUS17018</name>
</gene>
<keyword evidence="2" id="KW-0805">Transcription regulation</keyword>
<dbReference type="Pfam" id="PF02365">
    <property type="entry name" value="NAM"/>
    <property type="match status" value="1"/>
</dbReference>
<dbReference type="PROSITE" id="PS51005">
    <property type="entry name" value="NAC"/>
    <property type="match status" value="1"/>
</dbReference>
<dbReference type="GO" id="GO:0045893">
    <property type="term" value="P:positive regulation of DNA-templated transcription"/>
    <property type="evidence" value="ECO:0007669"/>
    <property type="project" value="UniProtKB-ARBA"/>
</dbReference>
<proteinExistence type="predicted"/>
<sequence length="455" mass="49662">MNKSNPAGSVTGSDIIDAKIEEHQLCGSKKCPSCGHKLEGKPQDWVGLPAGVKFDPTDQELIEHLEAKVLAKDFKSHPLIDEFIPTIEGEDGICYTHPEKLPGVTRDGLSRHFFHRPSKAYTTGTRKRRKIQTECDNNLQGSSSSGETRWHKTGKTRPVMVNGKQKGCKKILVLYTNFGKNRKPEKTNWVMHQYHLGTHEEEKEGELVVSKIFYQTQPRQCNWSSSTSSLNAIGGGGGEASSGGGGGEYHMRRDSGTTSGGSCSSSREIINVNPPNRSDEIGGVGGGVMAVAAAAAAVAAGLPSYTMDQLSFVPFMKSFDEVARRETPQTGHATCEDPTHPISTIISPSTSLHHASINILDDNPYHVHRILLPNENYQTQQQLRQEGEEEHNDGKMGGRSASGLEELIMGCTSSTTHHDVKDGSSSMGNQQEAEWLKYSTFWPAPDSSDNQDHHG</sequence>
<evidence type="ECO:0000256" key="7">
    <source>
        <dbReference type="SAM" id="MobiDB-lite"/>
    </source>
</evidence>
<dbReference type="GO" id="GO:0000976">
    <property type="term" value="F:transcription cis-regulatory region binding"/>
    <property type="evidence" value="ECO:0007669"/>
    <property type="project" value="UniProtKB-ARBA"/>
</dbReference>
<dbReference type="InterPro" id="IPR036093">
    <property type="entry name" value="NAC_dom_sf"/>
</dbReference>
<dbReference type="GO" id="GO:0003700">
    <property type="term" value="F:DNA-binding transcription factor activity"/>
    <property type="evidence" value="ECO:0007669"/>
    <property type="project" value="InterPro"/>
</dbReference>
<evidence type="ECO:0000256" key="4">
    <source>
        <dbReference type="ARBA" id="ARBA00023159"/>
    </source>
</evidence>
<dbReference type="Proteomes" id="UP000516314">
    <property type="component" value="Chromosome 4"/>
</dbReference>
<dbReference type="InterPro" id="IPR044799">
    <property type="entry name" value="SOG1-like"/>
</dbReference>
<keyword evidence="6" id="KW-0539">Nucleus</keyword>
<feature type="compositionally biased region" description="Gly residues" evidence="7">
    <location>
        <begin position="233"/>
        <end position="248"/>
    </location>
</feature>
<evidence type="ECO:0000256" key="1">
    <source>
        <dbReference type="ARBA" id="ARBA00004123"/>
    </source>
</evidence>
<evidence type="ECO:0000256" key="2">
    <source>
        <dbReference type="ARBA" id="ARBA00023015"/>
    </source>
</evidence>
<evidence type="ECO:0000256" key="5">
    <source>
        <dbReference type="ARBA" id="ARBA00023163"/>
    </source>
</evidence>
<evidence type="ECO:0000256" key="6">
    <source>
        <dbReference type="ARBA" id="ARBA00023242"/>
    </source>
</evidence>
<comment type="subcellular location">
    <subcellularLocation>
        <location evidence="1">Nucleus</location>
    </subcellularLocation>
</comment>
<dbReference type="SUPFAM" id="SSF101941">
    <property type="entry name" value="NAC domain"/>
    <property type="match status" value="1"/>
</dbReference>
<dbReference type="FunFam" id="2.170.150.80:FF:000001">
    <property type="entry name" value="NAC domain-containing protein 73"/>
    <property type="match status" value="1"/>
</dbReference>
<dbReference type="AlphaFoldDB" id="A0A7G2F8B4"/>